<keyword evidence="2" id="KW-1185">Reference proteome</keyword>
<sequence length="53" mass="5738">MHGDLVVLALRLTRARGPGAGEVAWAARAFLLLDEEGRIVQDYHLTVRPLAAA</sequence>
<evidence type="ECO:0000313" key="1">
    <source>
        <dbReference type="EMBL" id="MEE4543340.1"/>
    </source>
</evidence>
<proteinExistence type="predicted"/>
<name>A0ABU7PC09_9ACTN</name>
<dbReference type="Proteomes" id="UP001344658">
    <property type="component" value="Unassembled WGS sequence"/>
</dbReference>
<protein>
    <submittedName>
        <fullName evidence="1">Uncharacterized protein</fullName>
    </submittedName>
</protein>
<evidence type="ECO:0000313" key="2">
    <source>
        <dbReference type="Proteomes" id="UP001344658"/>
    </source>
</evidence>
<gene>
    <name evidence="1" type="ORF">V2S66_15345</name>
</gene>
<comment type="caution">
    <text evidence="1">The sequence shown here is derived from an EMBL/GenBank/DDBJ whole genome shotgun (WGS) entry which is preliminary data.</text>
</comment>
<accession>A0ABU7PC09</accession>
<dbReference type="RefSeq" id="WP_330795653.1">
    <property type="nucleotide sequence ID" value="NZ_JAZEWV010000010.1"/>
</dbReference>
<dbReference type="EMBL" id="JAZEWV010000010">
    <property type="protein sequence ID" value="MEE4543340.1"/>
    <property type="molecule type" value="Genomic_DNA"/>
</dbReference>
<reference evidence="1 2" key="1">
    <citation type="submission" date="2023-12" db="EMBL/GenBank/DDBJ databases">
        <title>Streptomyces sp. V4-01.</title>
        <authorList>
            <person name="Somphong A."/>
            <person name="Phongsopitanun W."/>
        </authorList>
    </citation>
    <scope>NUCLEOTIDE SEQUENCE [LARGE SCALE GENOMIC DNA]</scope>
    <source>
        <strain evidence="1 2">V4-01</strain>
    </source>
</reference>
<organism evidence="1 2">
    <name type="scientific">Actinacidiphila polyblastidii</name>
    <dbReference type="NCBI Taxonomy" id="3110430"/>
    <lineage>
        <taxon>Bacteria</taxon>
        <taxon>Bacillati</taxon>
        <taxon>Actinomycetota</taxon>
        <taxon>Actinomycetes</taxon>
        <taxon>Kitasatosporales</taxon>
        <taxon>Streptomycetaceae</taxon>
        <taxon>Actinacidiphila</taxon>
    </lineage>
</organism>